<feature type="region of interest" description="Disordered" evidence="4">
    <location>
        <begin position="1"/>
        <end position="23"/>
    </location>
</feature>
<dbReference type="PANTHER" id="PTHR24012">
    <property type="entry name" value="RNA BINDING PROTEIN"/>
    <property type="match status" value="1"/>
</dbReference>
<evidence type="ECO:0000256" key="1">
    <source>
        <dbReference type="ARBA" id="ARBA00022737"/>
    </source>
</evidence>
<evidence type="ECO:0000259" key="5">
    <source>
        <dbReference type="PROSITE" id="PS50102"/>
    </source>
</evidence>
<dbReference type="PROSITE" id="PS50102">
    <property type="entry name" value="RRM"/>
    <property type="match status" value="1"/>
</dbReference>
<dbReference type="Gene3D" id="3.30.70.330">
    <property type="match status" value="2"/>
</dbReference>
<feature type="domain" description="RRM" evidence="5">
    <location>
        <begin position="99"/>
        <end position="183"/>
    </location>
</feature>
<dbReference type="AlphaFoldDB" id="A0A836GXN4"/>
<feature type="region of interest" description="Disordered" evidence="4">
    <location>
        <begin position="448"/>
        <end position="471"/>
    </location>
</feature>
<dbReference type="OrthoDB" id="6159137at2759"/>
<gene>
    <name evidence="6" type="ORF">LSCM1_04435</name>
</gene>
<dbReference type="SMART" id="SM00360">
    <property type="entry name" value="RRM"/>
    <property type="match status" value="2"/>
</dbReference>
<feature type="region of interest" description="Disordered" evidence="4">
    <location>
        <begin position="718"/>
        <end position="747"/>
    </location>
</feature>
<dbReference type="GeneID" id="92514456"/>
<reference evidence="7" key="1">
    <citation type="journal article" date="2021" name="Microbiol. Resour. Announc.">
        <title>LGAAP: Leishmaniinae Genome Assembly and Annotation Pipeline.</title>
        <authorList>
            <person name="Almutairi H."/>
            <person name="Urbaniak M.D."/>
            <person name="Bates M.D."/>
            <person name="Jariyapan N."/>
            <person name="Kwakye-Nuako G."/>
            <person name="Thomaz-Soccol V."/>
            <person name="Al-Salem W.S."/>
            <person name="Dillon R.J."/>
            <person name="Bates P.A."/>
            <person name="Gatherer D."/>
        </authorList>
    </citation>
    <scope>NUCLEOTIDE SEQUENCE [LARGE SCALE GENOMIC DNA]</scope>
</reference>
<evidence type="ECO:0000256" key="2">
    <source>
        <dbReference type="ARBA" id="ARBA00022884"/>
    </source>
</evidence>
<dbReference type="InterPro" id="IPR012677">
    <property type="entry name" value="Nucleotide-bd_a/b_plait_sf"/>
</dbReference>
<accession>A0A836GXN4</accession>
<evidence type="ECO:0000313" key="6">
    <source>
        <dbReference type="EMBL" id="KAG5473805.1"/>
    </source>
</evidence>
<evidence type="ECO:0000256" key="3">
    <source>
        <dbReference type="PROSITE-ProRule" id="PRU00176"/>
    </source>
</evidence>
<reference evidence="7" key="2">
    <citation type="journal article" date="2021" name="Sci. Data">
        <title>Chromosome-scale genome sequencing, assembly and annotation of six genomes from subfamily Leishmaniinae.</title>
        <authorList>
            <person name="Almutairi H."/>
            <person name="Urbaniak M.D."/>
            <person name="Bates M.D."/>
            <person name="Jariyapan N."/>
            <person name="Kwakye-Nuako G."/>
            <person name="Thomaz Soccol V."/>
            <person name="Al-Salem W.S."/>
            <person name="Dillon R.J."/>
            <person name="Bates P.A."/>
            <person name="Gatherer D."/>
        </authorList>
    </citation>
    <scope>NUCLEOTIDE SEQUENCE [LARGE SCALE GENOMIC DNA]</scope>
</reference>
<feature type="region of interest" description="Disordered" evidence="4">
    <location>
        <begin position="520"/>
        <end position="540"/>
    </location>
</feature>
<feature type="compositionally biased region" description="Polar residues" evidence="4">
    <location>
        <begin position="374"/>
        <end position="396"/>
    </location>
</feature>
<sequence>MPHEPESISSAHGSGNVAPQVHSPCHSVSSAIPVANGLLSTGLTNSSCSEHPLSESSGGVLAQPHISGNVADFQTFLDEPGNWEWAMNALSVEPGHSDRNIFVSKLPPTFKDEDLHEMFQNFGHVVSAKVMLNVKTGISKETGFVQFERYKDALLARAFFRLRAASLPTTPPMPEVVTQWAQNKHDGGLYGQRCHEARKLFIRNVPASITQVEMRVFAGQFGNVSDISVHSDTYDPLPTASGGRGRRLKLTCADRAEGKETEGVTQSAETSEHETIICFVTYAETGAAMRACSEIHNTMPFDSCNGVPLMAKLAEDNSSRHARRHHGAAAANLAPATWGTRAPLCEASSVYSSGAPTPLASSGGYHRGGHQPQMPVSQRLQQQQPCNASSYHATQSNPPPMLAASYLSSDMSPVHGSQPSTPQYSPQGAQRTRFDIPAPRRAFQQRSVSVSPTAHMPPGTAVTPSSSSMLSTTMLHSAEPGARASATPTSPAEPLMSTRARRLPLPPALSVEATTTRGLPVANSAPERPCPSSPHSSSGVFVQSPLRSVAEVSGQVPHHCQSAEFPSPADNCSSVSYTPVHNPYIQQEPPQLYEQQYQQQPLCTYDCVVHNAYEPSGDFYQEFHCSSSVGSAEPNLHLTSFLAPSEAALDYGDSVGSVAHNVYGAGGRQYSVAPLRQRRMERQGTTAVYAADVAPSTEVPYLSHCAGCGVPQAYAGAKGAPSMDPGTQPGGWEANSRQQTNSRAASPFTRYPLTMVLNSSSQATTPSSGASRSMRYRNNPYSMRFAHTAAQDSTLFLDN</sequence>
<protein>
    <recommendedName>
        <fullName evidence="5">RRM domain-containing protein</fullName>
    </recommendedName>
</protein>
<feature type="compositionally biased region" description="Polar residues" evidence="4">
    <location>
        <begin position="735"/>
        <end position="744"/>
    </location>
</feature>
<dbReference type="EMBL" id="JAFEUZ010000029">
    <property type="protein sequence ID" value="KAG5473805.1"/>
    <property type="molecule type" value="Genomic_DNA"/>
</dbReference>
<dbReference type="GO" id="GO:0003723">
    <property type="term" value="F:RNA binding"/>
    <property type="evidence" value="ECO:0007669"/>
    <property type="project" value="UniProtKB-UniRule"/>
</dbReference>
<dbReference type="InterPro" id="IPR000504">
    <property type="entry name" value="RRM_dom"/>
</dbReference>
<dbReference type="RefSeq" id="XP_067177039.1">
    <property type="nucleotide sequence ID" value="XM_067321944.1"/>
</dbReference>
<organism evidence="6 7">
    <name type="scientific">Leishmania martiniquensis</name>
    <dbReference type="NCBI Taxonomy" id="1580590"/>
    <lineage>
        <taxon>Eukaryota</taxon>
        <taxon>Discoba</taxon>
        <taxon>Euglenozoa</taxon>
        <taxon>Kinetoplastea</taxon>
        <taxon>Metakinetoplastina</taxon>
        <taxon>Trypanosomatida</taxon>
        <taxon>Trypanosomatidae</taxon>
        <taxon>Leishmaniinae</taxon>
        <taxon>Leishmania</taxon>
    </lineage>
</organism>
<keyword evidence="7" id="KW-1185">Reference proteome</keyword>
<feature type="region of interest" description="Disordered" evidence="4">
    <location>
        <begin position="358"/>
        <end position="430"/>
    </location>
</feature>
<comment type="caution">
    <text evidence="6">The sequence shown here is derived from an EMBL/GenBank/DDBJ whole genome shotgun (WGS) entry which is preliminary data.</text>
</comment>
<dbReference type="Pfam" id="PF00076">
    <property type="entry name" value="RRM_1"/>
    <property type="match status" value="1"/>
</dbReference>
<feature type="compositionally biased region" description="Polar residues" evidence="4">
    <location>
        <begin position="406"/>
        <end position="430"/>
    </location>
</feature>
<dbReference type="KEGG" id="lmat:92514456"/>
<dbReference type="InterPro" id="IPR035979">
    <property type="entry name" value="RBD_domain_sf"/>
</dbReference>
<dbReference type="Proteomes" id="UP000673552">
    <property type="component" value="Unassembled WGS sequence"/>
</dbReference>
<keyword evidence="2 3" id="KW-0694">RNA-binding</keyword>
<evidence type="ECO:0000256" key="4">
    <source>
        <dbReference type="SAM" id="MobiDB-lite"/>
    </source>
</evidence>
<proteinExistence type="predicted"/>
<keyword evidence="1" id="KW-0677">Repeat</keyword>
<name>A0A836GXN4_9TRYP</name>
<dbReference type="SUPFAM" id="SSF54928">
    <property type="entry name" value="RNA-binding domain, RBD"/>
    <property type="match status" value="2"/>
</dbReference>
<evidence type="ECO:0000313" key="7">
    <source>
        <dbReference type="Proteomes" id="UP000673552"/>
    </source>
</evidence>